<sequence>MDNVPMDGMKKKRGAPPKHVCKAHRNKKDESCAECKKLKQKAHNFDVKKNKTKTERLYQQYENQIPDIKCLFGCFKEILIDLQCFNQHMLSQDAHKYIEAVVDEPEDIESPPTEKELAAKEEQKKAVTKKQKGLAALHLHRAKYSKAVEEFVTQHDQLLKRTVDLATAVRWAKNAVKNPGAKSNMQQ</sequence>
<accession>A0AC35GJP2</accession>
<organism evidence="1 2">
    <name type="scientific">Panagrolaimus sp. PS1159</name>
    <dbReference type="NCBI Taxonomy" id="55785"/>
    <lineage>
        <taxon>Eukaryota</taxon>
        <taxon>Metazoa</taxon>
        <taxon>Ecdysozoa</taxon>
        <taxon>Nematoda</taxon>
        <taxon>Chromadorea</taxon>
        <taxon>Rhabditida</taxon>
        <taxon>Tylenchina</taxon>
        <taxon>Panagrolaimomorpha</taxon>
        <taxon>Panagrolaimoidea</taxon>
        <taxon>Panagrolaimidae</taxon>
        <taxon>Panagrolaimus</taxon>
    </lineage>
</organism>
<proteinExistence type="predicted"/>
<evidence type="ECO:0000313" key="2">
    <source>
        <dbReference type="WBParaSite" id="PS1159_v2.g6025.t1"/>
    </source>
</evidence>
<evidence type="ECO:0000313" key="1">
    <source>
        <dbReference type="Proteomes" id="UP000887580"/>
    </source>
</evidence>
<name>A0AC35GJP2_9BILA</name>
<dbReference type="WBParaSite" id="PS1159_v2.g6025.t1">
    <property type="protein sequence ID" value="PS1159_v2.g6025.t1"/>
    <property type="gene ID" value="PS1159_v2.g6025"/>
</dbReference>
<dbReference type="Proteomes" id="UP000887580">
    <property type="component" value="Unplaced"/>
</dbReference>
<protein>
    <submittedName>
        <fullName evidence="2">Uncharacterized protein</fullName>
    </submittedName>
</protein>
<reference evidence="2" key="1">
    <citation type="submission" date="2022-11" db="UniProtKB">
        <authorList>
            <consortium name="WormBaseParasite"/>
        </authorList>
    </citation>
    <scope>IDENTIFICATION</scope>
</reference>